<keyword evidence="4 9" id="KW-0805">Transcription regulation</keyword>
<dbReference type="OrthoDB" id="4139168at2759"/>
<comment type="function">
    <text evidence="9">Component of the Mediator complex, a coactivator involved in the regulated transcription of nearly all RNA polymerase II-dependent genes. Mediator functions as a bridge to convey information from gene-specific regulatory proteins to the basal RNA polymerase II transcription machinery. Mediator is recruited to promoters by direct interactions with regulatory proteins and serves as a scaffold for the assembly of a functional preinitiation complex with RNA polymerase II and the general transcription factors.</text>
</comment>
<proteinExistence type="inferred from homology"/>
<keyword evidence="5 9" id="KW-0010">Activator</keyword>
<dbReference type="PANTHER" id="PTHR13224">
    <property type="entry name" value="THYROID HORMONE RECEPTOR-ASSOCIATED PROTEIN-RELATED"/>
    <property type="match status" value="1"/>
</dbReference>
<comment type="subcellular location">
    <subcellularLocation>
        <location evidence="1 9">Nucleus</location>
    </subcellularLocation>
</comment>
<dbReference type="InterPro" id="IPR021665">
    <property type="entry name" value="Mediator_Med16_N"/>
</dbReference>
<feature type="domain" description="Mediator complex subunit 16 C-terminal" evidence="11">
    <location>
        <begin position="807"/>
        <end position="917"/>
    </location>
</feature>
<dbReference type="Proteomes" id="UP000326268">
    <property type="component" value="Unassembled WGS sequence"/>
</dbReference>
<dbReference type="InterPro" id="IPR036322">
    <property type="entry name" value="WD40_repeat_dom_sf"/>
</dbReference>
<name>A0A5N6ZQV6_9EURO</name>
<keyword evidence="7 9" id="KW-0539">Nucleus</keyword>
<evidence type="ECO:0000256" key="7">
    <source>
        <dbReference type="ARBA" id="ARBA00023242"/>
    </source>
</evidence>
<dbReference type="PANTHER" id="PTHR13224:SF6">
    <property type="entry name" value="MEDIATOR OF RNA POLYMERASE II TRANSCRIPTION SUBUNIT 16"/>
    <property type="match status" value="1"/>
</dbReference>
<evidence type="ECO:0000313" key="13">
    <source>
        <dbReference type="Proteomes" id="UP000326268"/>
    </source>
</evidence>
<dbReference type="InterPro" id="IPR048339">
    <property type="entry name" value="Mediator_Med16_C"/>
</dbReference>
<dbReference type="Pfam" id="PF20719">
    <property type="entry name" value="Med16_C"/>
    <property type="match status" value="1"/>
</dbReference>
<evidence type="ECO:0000256" key="5">
    <source>
        <dbReference type="ARBA" id="ARBA00023159"/>
    </source>
</evidence>
<reference evidence="12 13" key="1">
    <citation type="submission" date="2019-04" db="EMBL/GenBank/DDBJ databases">
        <title>Friends and foes A comparative genomics studyof 23 Aspergillus species from section Flavi.</title>
        <authorList>
            <consortium name="DOE Joint Genome Institute"/>
            <person name="Kjaerbolling I."/>
            <person name="Vesth T."/>
            <person name="Frisvad J.C."/>
            <person name="Nybo J.L."/>
            <person name="Theobald S."/>
            <person name="Kildgaard S."/>
            <person name="Isbrandt T."/>
            <person name="Kuo A."/>
            <person name="Sato A."/>
            <person name="Lyhne E.K."/>
            <person name="Kogle M.E."/>
            <person name="Wiebenga A."/>
            <person name="Kun R.S."/>
            <person name="Lubbers R.J."/>
            <person name="Makela M.R."/>
            <person name="Barry K."/>
            <person name="Chovatia M."/>
            <person name="Clum A."/>
            <person name="Daum C."/>
            <person name="Haridas S."/>
            <person name="He G."/>
            <person name="LaButti K."/>
            <person name="Lipzen A."/>
            <person name="Mondo S."/>
            <person name="Riley R."/>
            <person name="Salamov A."/>
            <person name="Simmons B.A."/>
            <person name="Magnuson J.K."/>
            <person name="Henrissat B."/>
            <person name="Mortensen U.H."/>
            <person name="Larsen T.O."/>
            <person name="Devries R.P."/>
            <person name="Grigoriev I.V."/>
            <person name="Machida M."/>
            <person name="Baker S.E."/>
            <person name="Andersen M.R."/>
        </authorList>
    </citation>
    <scope>NUCLEOTIDE SEQUENCE [LARGE SCALE GENOMIC DNA]</scope>
    <source>
        <strain evidence="12 13">CBS 763.97</strain>
    </source>
</reference>
<evidence type="ECO:0000256" key="2">
    <source>
        <dbReference type="ARBA" id="ARBA00006543"/>
    </source>
</evidence>
<evidence type="ECO:0000259" key="11">
    <source>
        <dbReference type="Pfam" id="PF20719"/>
    </source>
</evidence>
<comment type="similarity">
    <text evidence="2 9">Belongs to the Mediator complex subunit 16 family.</text>
</comment>
<dbReference type="GO" id="GO:0045893">
    <property type="term" value="P:positive regulation of DNA-templated transcription"/>
    <property type="evidence" value="ECO:0007669"/>
    <property type="project" value="TreeGrafter"/>
</dbReference>
<evidence type="ECO:0000256" key="1">
    <source>
        <dbReference type="ARBA" id="ARBA00004123"/>
    </source>
</evidence>
<protein>
    <recommendedName>
        <fullName evidence="3 9">Mediator of RNA polymerase II transcription subunit 16</fullName>
    </recommendedName>
    <alternativeName>
        <fullName evidence="8 9">Mediator complex subunit 16</fullName>
    </alternativeName>
</protein>
<keyword evidence="6 9" id="KW-0804">Transcription</keyword>
<dbReference type="EMBL" id="ML737795">
    <property type="protein sequence ID" value="KAE8360017.1"/>
    <property type="molecule type" value="Genomic_DNA"/>
</dbReference>
<dbReference type="InterPro" id="IPR048338">
    <property type="entry name" value="Mediator_Med16"/>
</dbReference>
<evidence type="ECO:0000256" key="3">
    <source>
        <dbReference type="ARBA" id="ARBA00019614"/>
    </source>
</evidence>
<gene>
    <name evidence="9" type="primary">MED16</name>
    <name evidence="12" type="ORF">BDV27DRAFT_135234</name>
</gene>
<feature type="domain" description="Mediator complex subunit Med16 N-terminal" evidence="10">
    <location>
        <begin position="145"/>
        <end position="475"/>
    </location>
</feature>
<dbReference type="AlphaFoldDB" id="A0A5N6ZQV6"/>
<organism evidence="12 13">
    <name type="scientific">Aspergillus caelatus</name>
    <dbReference type="NCBI Taxonomy" id="61420"/>
    <lineage>
        <taxon>Eukaryota</taxon>
        <taxon>Fungi</taxon>
        <taxon>Dikarya</taxon>
        <taxon>Ascomycota</taxon>
        <taxon>Pezizomycotina</taxon>
        <taxon>Eurotiomycetes</taxon>
        <taxon>Eurotiomycetidae</taxon>
        <taxon>Eurotiales</taxon>
        <taxon>Aspergillaceae</taxon>
        <taxon>Aspergillus</taxon>
        <taxon>Aspergillus subgen. Circumdati</taxon>
    </lineage>
</organism>
<sequence length="924" mass="102130">MPMIMDGGINVDDLFGESASLELGLPATAPNSNSTKGLAQRLDEMRLLGCCQKIAWSKQGCIAYISQDTLRVNLRHLECRPSDGKWVLSDDTPLHPVAEAHGGQPLVHLCWNEIGSELAVVDSSGRVSIYNIAISLNSLAGQRQAAFDPADDAAQIVGMMWLNIQRSVHAFNVAAMVQGRRAYSPFRRRPIGPFHPAGKAALLCVTRSGIIRLLYQNPDNKWAEISAELKNASYSDRLLTHAAIVATQNGILIATYSACQKIYFYRIQINWTPPQWDPSQLKQAPNQFPVPSFRFMHSKVEAPCIVPSASRNGEATNDGLPSSTNPLYCLTRLDIVLAAHDNSAGMTANPWIIAVFSIPPHATPDHSQQQSPCSIIVRWQLDSAPQVLHPKFDEVTSKKNNAQIKPKSVLRRLEDMYCDRYVTTIEQTEHGNVLAVTYDDSSVTFYDPKTMAVLNGTDDTNTLTSLAHAGFHYPLDSAAGLHISFSPSGCNAVTLDGEGQAQLRVMEHSYGAENGLYDENKFSAAVASLTLAFCRGCGSEFNTDDILLILKRQASPDAQISFINEVYRALGVNCNYTQENDKLMSHQYLPKCLSVQAALGFIDKYKSRNFASNVPWTILQLRHASVLYALFLQYLKGGVQAEPPDADAIRILLGNTKWALDLLHYVLNDLLDLADDLESFLSDQEAFAQKLKTINSLPLIILLSSMSRAFLRFICRGLRGLQAGYATAPLTGDAGVYYAEIYQTLDTSPVRIDVYEKLLAGVDSTVRHVYHGAGFGDNERPGPEKELLVNGRIPPVLVTAVSTILRQTVPALKPEIDRMAIYMGDYSWLGLGSDRRAELYRRTRDVDIIKKIPFRSTASAGSDEAQSGKHSPSQVRRRCVRCCEIMCGAYPPRPQLSSRMMYKLGYVRYCICGGGWTLESDLHR</sequence>
<dbReference type="SUPFAM" id="SSF50978">
    <property type="entry name" value="WD40 repeat-like"/>
    <property type="match status" value="1"/>
</dbReference>
<comment type="subunit">
    <text evidence="9">Component of the Mediator complex.</text>
</comment>
<dbReference type="Pfam" id="PF11635">
    <property type="entry name" value="Med16_N"/>
    <property type="match status" value="1"/>
</dbReference>
<evidence type="ECO:0000259" key="10">
    <source>
        <dbReference type="Pfam" id="PF11635"/>
    </source>
</evidence>
<evidence type="ECO:0000256" key="8">
    <source>
        <dbReference type="ARBA" id="ARBA00032015"/>
    </source>
</evidence>
<evidence type="ECO:0000313" key="12">
    <source>
        <dbReference type="EMBL" id="KAE8360017.1"/>
    </source>
</evidence>
<dbReference type="GO" id="GO:0016592">
    <property type="term" value="C:mediator complex"/>
    <property type="evidence" value="ECO:0007669"/>
    <property type="project" value="InterPro"/>
</dbReference>
<evidence type="ECO:0000256" key="4">
    <source>
        <dbReference type="ARBA" id="ARBA00023015"/>
    </source>
</evidence>
<keyword evidence="13" id="KW-1185">Reference proteome</keyword>
<evidence type="ECO:0000256" key="9">
    <source>
        <dbReference type="RuleBase" id="RU364149"/>
    </source>
</evidence>
<accession>A0A5N6ZQV6</accession>
<evidence type="ECO:0000256" key="6">
    <source>
        <dbReference type="ARBA" id="ARBA00023163"/>
    </source>
</evidence>